<feature type="transmembrane region" description="Helical" evidence="7">
    <location>
        <begin position="438"/>
        <end position="462"/>
    </location>
</feature>
<dbReference type="SUPFAM" id="SSF54862">
    <property type="entry name" value="4Fe-4S ferredoxins"/>
    <property type="match status" value="1"/>
</dbReference>
<keyword evidence="5" id="KW-0408">Iron</keyword>
<evidence type="ECO:0000256" key="6">
    <source>
        <dbReference type="ARBA" id="ARBA00023014"/>
    </source>
</evidence>
<comment type="subcellular location">
    <subcellularLocation>
        <location evidence="1">Cell envelope</location>
    </subcellularLocation>
</comment>
<keyword evidence="6" id="KW-0411">Iron-sulfur</keyword>
<dbReference type="Pfam" id="PF13247">
    <property type="entry name" value="Fer4_11"/>
    <property type="match status" value="1"/>
</dbReference>
<feature type="transmembrane region" description="Helical" evidence="7">
    <location>
        <begin position="245"/>
        <end position="267"/>
    </location>
</feature>
<dbReference type="PROSITE" id="PS51379">
    <property type="entry name" value="4FE4S_FER_2"/>
    <property type="match status" value="2"/>
</dbReference>
<feature type="domain" description="4Fe-4S ferredoxin-type" evidence="8">
    <location>
        <begin position="52"/>
        <end position="82"/>
    </location>
</feature>
<keyword evidence="10" id="KW-1185">Reference proteome</keyword>
<accession>A0A556QQ93</accession>
<keyword evidence="7" id="KW-1133">Transmembrane helix</keyword>
<comment type="caution">
    <text evidence="9">The sequence shown here is derived from an EMBL/GenBank/DDBJ whole genome shotgun (WGS) entry which is preliminary data.</text>
</comment>
<keyword evidence="2" id="KW-0004">4Fe-4S</keyword>
<keyword evidence="7" id="KW-0812">Transmembrane</keyword>
<evidence type="ECO:0000256" key="2">
    <source>
        <dbReference type="ARBA" id="ARBA00022485"/>
    </source>
</evidence>
<dbReference type="OrthoDB" id="9810688at2"/>
<dbReference type="InterPro" id="IPR007059">
    <property type="entry name" value="DmsC"/>
</dbReference>
<evidence type="ECO:0000256" key="3">
    <source>
        <dbReference type="ARBA" id="ARBA00022723"/>
    </source>
</evidence>
<dbReference type="InterPro" id="IPR017896">
    <property type="entry name" value="4Fe4S_Fe-S-bd"/>
</dbReference>
<dbReference type="GO" id="GO:0046872">
    <property type="term" value="F:metal ion binding"/>
    <property type="evidence" value="ECO:0007669"/>
    <property type="project" value="UniProtKB-KW"/>
</dbReference>
<feature type="domain" description="4Fe-4S ferredoxin-type" evidence="8">
    <location>
        <begin position="130"/>
        <end position="159"/>
    </location>
</feature>
<evidence type="ECO:0000259" key="8">
    <source>
        <dbReference type="PROSITE" id="PS51379"/>
    </source>
</evidence>
<dbReference type="GO" id="GO:0019645">
    <property type="term" value="P:anaerobic electron transport chain"/>
    <property type="evidence" value="ECO:0007669"/>
    <property type="project" value="InterPro"/>
</dbReference>
<dbReference type="PROSITE" id="PS00198">
    <property type="entry name" value="4FE4S_FER_1"/>
    <property type="match status" value="1"/>
</dbReference>
<dbReference type="EMBL" id="VMBG01000001">
    <property type="protein sequence ID" value="TSJ78817.1"/>
    <property type="molecule type" value="Genomic_DNA"/>
</dbReference>
<dbReference type="Pfam" id="PF04976">
    <property type="entry name" value="DmsC"/>
    <property type="match status" value="1"/>
</dbReference>
<dbReference type="InterPro" id="IPR017900">
    <property type="entry name" value="4Fe4S_Fe_S_CS"/>
</dbReference>
<evidence type="ECO:0000256" key="1">
    <source>
        <dbReference type="ARBA" id="ARBA00004196"/>
    </source>
</evidence>
<sequence>MTDPVRTLIDELIESQRRLDTPVARFATAHDSGNAPRSQLIPLSAPVPGEQYAFQVDLDSCTGCKACVAGCHSLNGLDENETWRDVGLVLGGTEVHPFQQTVTTACHHCEDPACLNGCPVLAYEKDPVTGIVVHLDDQCIGCSYCVLKCPYDVPKFNDRLGIVRKCDMCHGRLAAGEAPACVQSCPTEAITIIKVTSATEPSQWLHAAPDPSYTKPTTRYVSKNPLPHNLRAADADTLRPQHAHYALVVLLVLTQLGLGLLIGSLLWTLDSGLPLLALTLFTAGLVASVAHLGQPFRAWRIFLGLRRSWLSREAVLLGTAFPLFLTSAISEWIVPYVPSLLRPLIAVLSPTAILIATAGVFCSAMIYTDTRRHFWRLSQTLGRMAGTVVIAALAFYNPKLAALALAAKLAIELITYRGDSVSARLQQGPLRRLWGARLILAFLTAGLFLSNHAAIGFFFLLIGELIERTLFFQAVDSPKMPGVPSS</sequence>
<reference evidence="9 10" key="1">
    <citation type="submission" date="2019-07" db="EMBL/GenBank/DDBJ databases">
        <title>Description of 53C-WASEF.</title>
        <authorList>
            <person name="Pitt A."/>
            <person name="Hahn M.W."/>
        </authorList>
    </citation>
    <scope>NUCLEOTIDE SEQUENCE [LARGE SCALE GENOMIC DNA]</scope>
    <source>
        <strain evidence="9 10">53C-WASEF</strain>
    </source>
</reference>
<dbReference type="Gene3D" id="3.30.70.20">
    <property type="match status" value="2"/>
</dbReference>
<dbReference type="PANTHER" id="PTHR43545">
    <property type="entry name" value="FORMATE DEHYDROGENASE, NITRATE-INDUCIBLE, IRON-SULFUR SUBUNIT"/>
    <property type="match status" value="1"/>
</dbReference>
<dbReference type="CDD" id="cd16371">
    <property type="entry name" value="DMSOR_beta_like"/>
    <property type="match status" value="1"/>
</dbReference>
<organism evidence="9 10">
    <name type="scientific">Rariglobus hedericola</name>
    <dbReference type="NCBI Taxonomy" id="2597822"/>
    <lineage>
        <taxon>Bacteria</taxon>
        <taxon>Pseudomonadati</taxon>
        <taxon>Verrucomicrobiota</taxon>
        <taxon>Opitutia</taxon>
        <taxon>Opitutales</taxon>
        <taxon>Opitutaceae</taxon>
        <taxon>Rariglobus</taxon>
    </lineage>
</organism>
<dbReference type="GO" id="GO:0051539">
    <property type="term" value="F:4 iron, 4 sulfur cluster binding"/>
    <property type="evidence" value="ECO:0007669"/>
    <property type="project" value="UniProtKB-KW"/>
</dbReference>
<dbReference type="GO" id="GO:0030313">
    <property type="term" value="C:cell envelope"/>
    <property type="evidence" value="ECO:0007669"/>
    <property type="project" value="UniProtKB-SubCell"/>
</dbReference>
<dbReference type="PANTHER" id="PTHR43545:SF6">
    <property type="entry name" value="FORMATE DEHYDROGENASE, NITRATE-INDUCIBLE, IRON-SULFUR SUBUNIT"/>
    <property type="match status" value="1"/>
</dbReference>
<evidence type="ECO:0000256" key="7">
    <source>
        <dbReference type="SAM" id="Phobius"/>
    </source>
</evidence>
<evidence type="ECO:0000313" key="9">
    <source>
        <dbReference type="EMBL" id="TSJ78817.1"/>
    </source>
</evidence>
<name>A0A556QQ93_9BACT</name>
<keyword evidence="7" id="KW-0472">Membrane</keyword>
<feature type="transmembrane region" description="Helical" evidence="7">
    <location>
        <begin position="345"/>
        <end position="368"/>
    </location>
</feature>
<gene>
    <name evidence="9" type="ORF">FPL22_05775</name>
</gene>
<dbReference type="AlphaFoldDB" id="A0A556QQ93"/>
<evidence type="ECO:0000313" key="10">
    <source>
        <dbReference type="Proteomes" id="UP000315648"/>
    </source>
</evidence>
<evidence type="ECO:0000256" key="5">
    <source>
        <dbReference type="ARBA" id="ARBA00023004"/>
    </source>
</evidence>
<keyword evidence="3" id="KW-0479">Metal-binding</keyword>
<feature type="transmembrane region" description="Helical" evidence="7">
    <location>
        <begin position="314"/>
        <end position="333"/>
    </location>
</feature>
<protein>
    <submittedName>
        <fullName evidence="9">Molybdopterin oxidoreductase</fullName>
    </submittedName>
</protein>
<keyword evidence="4" id="KW-0677">Repeat</keyword>
<feature type="transmembrane region" description="Helical" evidence="7">
    <location>
        <begin position="273"/>
        <end position="293"/>
    </location>
</feature>
<dbReference type="Proteomes" id="UP000315648">
    <property type="component" value="Unassembled WGS sequence"/>
</dbReference>
<dbReference type="GO" id="GO:0016020">
    <property type="term" value="C:membrane"/>
    <property type="evidence" value="ECO:0007669"/>
    <property type="project" value="InterPro"/>
</dbReference>
<dbReference type="InterPro" id="IPR051555">
    <property type="entry name" value="FDH_Electron_Transfer_Unit"/>
</dbReference>
<dbReference type="RefSeq" id="WP_144229158.1">
    <property type="nucleotide sequence ID" value="NZ_CBCRVV010000050.1"/>
</dbReference>
<proteinExistence type="predicted"/>
<evidence type="ECO:0000256" key="4">
    <source>
        <dbReference type="ARBA" id="ARBA00022737"/>
    </source>
</evidence>